<feature type="region of interest" description="Disordered" evidence="1">
    <location>
        <begin position="269"/>
        <end position="305"/>
    </location>
</feature>
<dbReference type="Pfam" id="PF19723">
    <property type="entry name" value="DUF6216"/>
    <property type="match status" value="1"/>
</dbReference>
<accession>A0A0M7EES1</accession>
<dbReference type="AlphaFoldDB" id="A0A0M7EES1"/>
<name>A0A0M7EES1_9BORD</name>
<evidence type="ECO:0000256" key="1">
    <source>
        <dbReference type="SAM" id="MobiDB-lite"/>
    </source>
</evidence>
<dbReference type="RefSeq" id="WP_131726027.1">
    <property type="nucleotide sequence ID" value="NZ_CAJGUP010000223.1"/>
</dbReference>
<keyword evidence="2" id="KW-0812">Transmembrane</keyword>
<reference evidence="3 4" key="1">
    <citation type="submission" date="2015-09" db="EMBL/GenBank/DDBJ databases">
        <authorList>
            <person name="Jackson K.R."/>
            <person name="Lunt B.L."/>
            <person name="Fisher J.N.B."/>
            <person name="Gardner A.V."/>
            <person name="Bailey M.E."/>
            <person name="Deus L.M."/>
            <person name="Earl A.S."/>
            <person name="Gibby P.D."/>
            <person name="Hartmann K.A."/>
            <person name="Liu J.E."/>
            <person name="Manci A.M."/>
            <person name="Nielsen D.A."/>
            <person name="Solomon M.B."/>
            <person name="Breakwell D.P."/>
            <person name="Burnett S.H."/>
            <person name="Grose J.H."/>
        </authorList>
    </citation>
    <scope>NUCLEOTIDE SEQUENCE [LARGE SCALE GENOMIC DNA]</scope>
    <source>
        <strain evidence="3 4">2789STDY5608636</strain>
    </source>
</reference>
<protein>
    <submittedName>
        <fullName evidence="3">Uncharacterized protein</fullName>
    </submittedName>
</protein>
<sequence length="305" mass="34548">MLELFTPLVQAPWIAPVLWAGLFLLLCLWIRARAGSGHFLLDRLWRIAAGRREAQDSVLKKIQQESRDLEIFRFFYRMPLQSLADLHKLDSWAKAHDVGMLKLKTLWRWVDVRNSAVVRRPHKMWKLALFFIFVVLGTFFMIAGSLLASPYGYFHMKESNVWFKTDAKTVRNMTLWGEDWVFAAAECAADNPVLMEKTGFRKSELLDLCRVLASGSMKDQVHSLVKQQRLLALLLILPTLVGLAIVIRASSGAAEAEKLWKELNCEPAAPKAIEPSGPRLSTAEARLKMSAPRGPCSRKECGEQA</sequence>
<gene>
    <name evidence="3" type="ORF">ERS370011_01633</name>
</gene>
<evidence type="ECO:0000313" key="3">
    <source>
        <dbReference type="EMBL" id="CUI65616.1"/>
    </source>
</evidence>
<evidence type="ECO:0000313" key="4">
    <source>
        <dbReference type="Proteomes" id="UP000053096"/>
    </source>
</evidence>
<proteinExistence type="predicted"/>
<keyword evidence="2" id="KW-0472">Membrane</keyword>
<organism evidence="3 4">
    <name type="scientific">Bordetella pseudohinzii</name>
    <dbReference type="NCBI Taxonomy" id="1331258"/>
    <lineage>
        <taxon>Bacteria</taxon>
        <taxon>Pseudomonadati</taxon>
        <taxon>Pseudomonadota</taxon>
        <taxon>Betaproteobacteria</taxon>
        <taxon>Burkholderiales</taxon>
        <taxon>Alcaligenaceae</taxon>
        <taxon>Bordetella</taxon>
    </lineage>
</organism>
<feature type="transmembrane region" description="Helical" evidence="2">
    <location>
        <begin position="127"/>
        <end position="148"/>
    </location>
</feature>
<dbReference type="Proteomes" id="UP000053096">
    <property type="component" value="Unassembled WGS sequence"/>
</dbReference>
<evidence type="ECO:0000256" key="2">
    <source>
        <dbReference type="SAM" id="Phobius"/>
    </source>
</evidence>
<keyword evidence="2" id="KW-1133">Transmembrane helix</keyword>
<dbReference type="OrthoDB" id="8690396at2"/>
<dbReference type="EMBL" id="CYTV01000003">
    <property type="protein sequence ID" value="CUI65616.1"/>
    <property type="molecule type" value="Genomic_DNA"/>
</dbReference>
<dbReference type="InterPro" id="IPR046188">
    <property type="entry name" value="DUF6216"/>
</dbReference>
<feature type="transmembrane region" description="Helical" evidence="2">
    <location>
        <begin position="12"/>
        <end position="30"/>
    </location>
</feature>
<feature type="transmembrane region" description="Helical" evidence="2">
    <location>
        <begin position="230"/>
        <end position="249"/>
    </location>
</feature>